<dbReference type="Proteomes" id="UP000283295">
    <property type="component" value="Unassembled WGS sequence"/>
</dbReference>
<dbReference type="InterPro" id="IPR001387">
    <property type="entry name" value="Cro/C1-type_HTH"/>
</dbReference>
<evidence type="ECO:0000313" key="2">
    <source>
        <dbReference type="EMBL" id="RGS41702.1"/>
    </source>
</evidence>
<proteinExistence type="predicted"/>
<organism evidence="2 3">
    <name type="scientific">Coprococcus eutactus</name>
    <dbReference type="NCBI Taxonomy" id="33043"/>
    <lineage>
        <taxon>Bacteria</taxon>
        <taxon>Bacillati</taxon>
        <taxon>Bacillota</taxon>
        <taxon>Clostridia</taxon>
        <taxon>Lachnospirales</taxon>
        <taxon>Lachnospiraceae</taxon>
        <taxon>Coprococcus</taxon>
    </lineage>
</organism>
<dbReference type="SUPFAM" id="SSF47413">
    <property type="entry name" value="lambda repressor-like DNA-binding domains"/>
    <property type="match status" value="1"/>
</dbReference>
<dbReference type="EMBL" id="QRVK01000018">
    <property type="protein sequence ID" value="RGS41702.1"/>
    <property type="molecule type" value="Genomic_DNA"/>
</dbReference>
<feature type="domain" description="HTH cro/C1-type" evidence="1">
    <location>
        <begin position="6"/>
        <end position="50"/>
    </location>
</feature>
<dbReference type="Gene3D" id="1.10.260.40">
    <property type="entry name" value="lambda repressor-like DNA-binding domains"/>
    <property type="match status" value="1"/>
</dbReference>
<dbReference type="InterPro" id="IPR010982">
    <property type="entry name" value="Lambda_DNA-bd_dom_sf"/>
</dbReference>
<sequence length="60" mass="6955">MIVYYKLDTLLNERKKTKTQLCKDTGISTNVVSKISKNEIFKTNTLNRICMSNQAKLKNM</sequence>
<dbReference type="GO" id="GO:0003677">
    <property type="term" value="F:DNA binding"/>
    <property type="evidence" value="ECO:0007669"/>
    <property type="project" value="InterPro"/>
</dbReference>
<dbReference type="Pfam" id="PF13443">
    <property type="entry name" value="HTH_26"/>
    <property type="match status" value="1"/>
</dbReference>
<protein>
    <submittedName>
        <fullName evidence="2">XRE family transcriptional regulator</fullName>
    </submittedName>
</protein>
<gene>
    <name evidence="2" type="ORF">DWX94_08300</name>
</gene>
<dbReference type="AlphaFoldDB" id="A0A3R5WNF8"/>
<comment type="caution">
    <text evidence="2">The sequence shown here is derived from an EMBL/GenBank/DDBJ whole genome shotgun (WGS) entry which is preliminary data.</text>
</comment>
<reference evidence="2 3" key="1">
    <citation type="submission" date="2018-08" db="EMBL/GenBank/DDBJ databases">
        <title>A genome reference for cultivated species of the human gut microbiota.</title>
        <authorList>
            <person name="Zou Y."/>
            <person name="Xue W."/>
            <person name="Luo G."/>
        </authorList>
    </citation>
    <scope>NUCLEOTIDE SEQUENCE [LARGE SCALE GENOMIC DNA]</scope>
    <source>
        <strain evidence="2 3">AF22-21</strain>
    </source>
</reference>
<name>A0A3R5WNF8_9FIRM</name>
<evidence type="ECO:0000313" key="3">
    <source>
        <dbReference type="Proteomes" id="UP000283295"/>
    </source>
</evidence>
<evidence type="ECO:0000259" key="1">
    <source>
        <dbReference type="Pfam" id="PF13443"/>
    </source>
</evidence>
<accession>A0A3R5WNF8</accession>